<dbReference type="PANTHER" id="PTHR34406">
    <property type="entry name" value="PROTEIN YCEI"/>
    <property type="match status" value="1"/>
</dbReference>
<dbReference type="AlphaFoldDB" id="A0A518BY74"/>
<dbReference type="RefSeq" id="WP_145446115.1">
    <property type="nucleotide sequence ID" value="NZ_CP036280.1"/>
</dbReference>
<dbReference type="OrthoDB" id="9811006at2"/>
<dbReference type="Gene3D" id="2.40.128.110">
    <property type="entry name" value="Lipid/polyisoprenoid-binding, YceI-like"/>
    <property type="match status" value="1"/>
</dbReference>
<gene>
    <name evidence="3" type="ORF">Pan265_17810</name>
</gene>
<keyword evidence="1" id="KW-0732">Signal</keyword>
<evidence type="ECO:0000256" key="1">
    <source>
        <dbReference type="SAM" id="SignalP"/>
    </source>
</evidence>
<dbReference type="InterPro" id="IPR036761">
    <property type="entry name" value="TTHA0802/YceI-like_sf"/>
</dbReference>
<dbReference type="Proteomes" id="UP000320386">
    <property type="component" value="Chromosome"/>
</dbReference>
<feature type="domain" description="Lipid/polyisoprenoid-binding YceI-like" evidence="2">
    <location>
        <begin position="23"/>
        <end position="184"/>
    </location>
</feature>
<dbReference type="Pfam" id="PF04264">
    <property type="entry name" value="YceI"/>
    <property type="match status" value="1"/>
</dbReference>
<name>A0A518BY74_9BACT</name>
<reference evidence="3 4" key="1">
    <citation type="submission" date="2019-02" db="EMBL/GenBank/DDBJ databases">
        <title>Deep-cultivation of Planctomycetes and their phenomic and genomic characterization uncovers novel biology.</title>
        <authorList>
            <person name="Wiegand S."/>
            <person name="Jogler M."/>
            <person name="Boedeker C."/>
            <person name="Pinto D."/>
            <person name="Vollmers J."/>
            <person name="Rivas-Marin E."/>
            <person name="Kohn T."/>
            <person name="Peeters S.H."/>
            <person name="Heuer A."/>
            <person name="Rast P."/>
            <person name="Oberbeckmann S."/>
            <person name="Bunk B."/>
            <person name="Jeske O."/>
            <person name="Meyerdierks A."/>
            <person name="Storesund J.E."/>
            <person name="Kallscheuer N."/>
            <person name="Luecker S."/>
            <person name="Lage O.M."/>
            <person name="Pohl T."/>
            <person name="Merkel B.J."/>
            <person name="Hornburger P."/>
            <person name="Mueller R.-W."/>
            <person name="Bruemmer F."/>
            <person name="Labrenz M."/>
            <person name="Spormann A.M."/>
            <person name="Op den Camp H."/>
            <person name="Overmann J."/>
            <person name="Amann R."/>
            <person name="Jetten M.S.M."/>
            <person name="Mascher T."/>
            <person name="Medema M.H."/>
            <person name="Devos D.P."/>
            <person name="Kaster A.-K."/>
            <person name="Ovreas L."/>
            <person name="Rohde M."/>
            <person name="Galperin M.Y."/>
            <person name="Jogler C."/>
        </authorList>
    </citation>
    <scope>NUCLEOTIDE SEQUENCE [LARGE SCALE GENOMIC DNA]</scope>
    <source>
        <strain evidence="3 4">Pan265</strain>
    </source>
</reference>
<feature type="signal peptide" evidence="1">
    <location>
        <begin position="1"/>
        <end position="20"/>
    </location>
</feature>
<protein>
    <recommendedName>
        <fullName evidence="2">Lipid/polyisoprenoid-binding YceI-like domain-containing protein</fullName>
    </recommendedName>
</protein>
<accession>A0A518BY74</accession>
<dbReference type="PANTHER" id="PTHR34406:SF1">
    <property type="entry name" value="PROTEIN YCEI"/>
    <property type="match status" value="1"/>
</dbReference>
<dbReference type="EMBL" id="CP036280">
    <property type="protein sequence ID" value="QDU71922.1"/>
    <property type="molecule type" value="Genomic_DNA"/>
</dbReference>
<dbReference type="InterPro" id="IPR007372">
    <property type="entry name" value="Lipid/polyisoprenoid-bd_YceI"/>
</dbReference>
<proteinExistence type="predicted"/>
<evidence type="ECO:0000259" key="2">
    <source>
        <dbReference type="SMART" id="SM00867"/>
    </source>
</evidence>
<sequence precursor="true">MLRTLASAALTALIAAPTIAADDYALDTAHTAIVFKVDHAGRSFTWGNFNQIEGNFTIDNDNPANSSFAFTVAADSIDTNHRQRDNHLRGPDFFNVRRYPDITLNSTSVQPIDDGLRVTADITLLGTTRPVTFDLTKLGEGESRGKTYVGYDTQLTIKRSEFGMDYGLGGIGDDVTLFVSFEGER</sequence>
<dbReference type="KEGG" id="mcad:Pan265_17810"/>
<dbReference type="SMART" id="SM00867">
    <property type="entry name" value="YceI"/>
    <property type="match status" value="1"/>
</dbReference>
<keyword evidence="4" id="KW-1185">Reference proteome</keyword>
<evidence type="ECO:0000313" key="3">
    <source>
        <dbReference type="EMBL" id="QDU71922.1"/>
    </source>
</evidence>
<evidence type="ECO:0000313" key="4">
    <source>
        <dbReference type="Proteomes" id="UP000320386"/>
    </source>
</evidence>
<dbReference type="SUPFAM" id="SSF101874">
    <property type="entry name" value="YceI-like"/>
    <property type="match status" value="1"/>
</dbReference>
<organism evidence="3 4">
    <name type="scientific">Mucisphaera calidilacus</name>
    <dbReference type="NCBI Taxonomy" id="2527982"/>
    <lineage>
        <taxon>Bacteria</taxon>
        <taxon>Pseudomonadati</taxon>
        <taxon>Planctomycetota</taxon>
        <taxon>Phycisphaerae</taxon>
        <taxon>Phycisphaerales</taxon>
        <taxon>Phycisphaeraceae</taxon>
        <taxon>Mucisphaera</taxon>
    </lineage>
</organism>
<feature type="chain" id="PRO_5022104823" description="Lipid/polyisoprenoid-binding YceI-like domain-containing protein" evidence="1">
    <location>
        <begin position="21"/>
        <end position="185"/>
    </location>
</feature>